<keyword evidence="1" id="KW-1133">Transmembrane helix</keyword>
<sequence length="220" mass="25450">MKYITFNRYINTKLWILFIINIAIYIISLTLELKFIYSDSFYYQELGHKLGSEEAFLKEMSVQRGMDIYNYLWIPVHILISCSLIALCLFIGFNIANIRLNIKNCIRFSLAGIIVFSINYLISVILKIFGIVQYNYNTVDDIYSYQSVNVLFIGKKLPAWAFKLLGQINITEVVFVLFLSLLISRYFKFKYPAILLKTSLIYGGGLIIYGILSAFADIIL</sequence>
<feature type="transmembrane region" description="Helical" evidence="1">
    <location>
        <begin position="164"/>
        <end position="187"/>
    </location>
</feature>
<keyword evidence="1" id="KW-0812">Transmembrane</keyword>
<dbReference type="AlphaFoldDB" id="A0A081TKX6"/>
<evidence type="ECO:0008006" key="8">
    <source>
        <dbReference type="Google" id="ProtNLM"/>
    </source>
</evidence>
<keyword evidence="1" id="KW-0472">Membrane</keyword>
<dbReference type="RefSeq" id="WP_032536684.1">
    <property type="nucleotide sequence ID" value="NZ_CP036546.1"/>
</dbReference>
<dbReference type="Proteomes" id="UP000036847">
    <property type="component" value="Chromosome"/>
</dbReference>
<dbReference type="EMBL" id="QRJE01000004">
    <property type="protein sequence ID" value="RHH15514.1"/>
    <property type="molecule type" value="Genomic_DNA"/>
</dbReference>
<reference evidence="3 6" key="3">
    <citation type="submission" date="2019-03" db="EMBL/GenBank/DDBJ databases">
        <title>Complete genome assembly of MDR B. fragilis.</title>
        <authorList>
            <person name="Sydenham T.V."/>
            <person name="Hasman H."/>
            <person name="Justesen U.S."/>
        </authorList>
    </citation>
    <scope>NUCLEOTIDE SEQUENCE [LARGE SCALE GENOMIC DNA]</scope>
    <source>
        <strain evidence="3 6">DCMSKEJBY0001B</strain>
    </source>
</reference>
<dbReference type="EMBL" id="JAPTZU010000005">
    <property type="protein sequence ID" value="MCZ2687841.1"/>
    <property type="molecule type" value="Genomic_DNA"/>
</dbReference>
<reference evidence="3" key="1">
    <citation type="book" date="2014" name="THE 24TH EUROPEAN CONGRESS OF CLINICAL MICROBIOLOGY AND INFECTIOUS DISEASES" publisher="ECCMID 2014" city="Barcelona, Spain">
        <title>Identification of resistance genes in three multidrug-resistant Bacteroides fragilis isolates by whole genome sequencing.</title>
        <editorList>
            <person name="Unknown"/>
            <person name="A."/>
        </editorList>
        <authorList>
            <person name="Sydenham T.V."/>
            <person name="Hasman H."/>
            <person name="Wang M."/>
            <person name="Soki J."/>
            <person name="Nagy E."/>
            <person name="Justesen U.S."/>
        </authorList>
    </citation>
    <scope>NUCLEOTIDE SEQUENCE</scope>
    <source>
        <strain evidence="3">DCMSKEJBY0001B</strain>
    </source>
</reference>
<proteinExistence type="predicted"/>
<feature type="transmembrane region" description="Helical" evidence="1">
    <location>
        <begin position="71"/>
        <end position="96"/>
    </location>
</feature>
<feature type="transmembrane region" description="Helical" evidence="1">
    <location>
        <begin position="108"/>
        <end position="132"/>
    </location>
</feature>
<organism evidence="4 7">
    <name type="scientific">Bacteroides fragilis</name>
    <dbReference type="NCBI Taxonomy" id="817"/>
    <lineage>
        <taxon>Bacteria</taxon>
        <taxon>Pseudomonadati</taxon>
        <taxon>Bacteroidota</taxon>
        <taxon>Bacteroidia</taxon>
        <taxon>Bacteroidales</taxon>
        <taxon>Bacteroidaceae</taxon>
        <taxon>Bacteroides</taxon>
    </lineage>
</organism>
<feature type="transmembrane region" description="Helical" evidence="1">
    <location>
        <begin position="199"/>
        <end position="219"/>
    </location>
</feature>
<dbReference type="OrthoDB" id="1050718at2"/>
<dbReference type="EMBL" id="CP103216">
    <property type="protein sequence ID" value="UVR55819.1"/>
    <property type="molecule type" value="Genomic_DNA"/>
</dbReference>
<reference evidence="5" key="4">
    <citation type="submission" date="2022-08" db="EMBL/GenBank/DDBJ databases">
        <title>Genome Sequencing of Bacteroides fragilis Group Isolates with Nanopore Technology.</title>
        <authorList>
            <person name="Tisza M.J."/>
            <person name="Smith D."/>
            <person name="Dekker J.P."/>
        </authorList>
    </citation>
    <scope>NUCLEOTIDE SEQUENCE</scope>
    <source>
        <strain evidence="5">BFG-70</strain>
    </source>
</reference>
<evidence type="ECO:0000313" key="2">
    <source>
        <dbReference type="EMBL" id="MCZ2687841.1"/>
    </source>
</evidence>
<dbReference type="Proteomes" id="UP001060330">
    <property type="component" value="Chromosome"/>
</dbReference>
<reference evidence="2" key="5">
    <citation type="submission" date="2022-12" db="EMBL/GenBank/DDBJ databases">
        <title>Development of a Multilocus Sequence Typing Scheme for Bacteroides fragilis Based on Whole Genome Sequencing Data and Clinical Application.</title>
        <authorList>
            <person name="Nielsen F.D."/>
            <person name="Justesen U.S."/>
        </authorList>
    </citation>
    <scope>NUCLEOTIDE SEQUENCE</scope>
    <source>
        <strain evidence="2">BF_AM_ODE_DK_2015_4</strain>
    </source>
</reference>
<gene>
    <name evidence="4" type="ORF">DW228_03215</name>
    <name evidence="3" type="ORF">EC80_015125</name>
    <name evidence="5" type="ORF">NXX45_19205</name>
    <name evidence="2" type="ORF">O1433_10065</name>
</gene>
<feature type="transmembrane region" description="Helical" evidence="1">
    <location>
        <begin position="12"/>
        <end position="31"/>
    </location>
</feature>
<name>A0A081TKX6_BACFG</name>
<protein>
    <recommendedName>
        <fullName evidence="8">Yip1 domain-containing protein</fullName>
    </recommendedName>
</protein>
<dbReference type="Proteomes" id="UP001079672">
    <property type="component" value="Unassembled WGS sequence"/>
</dbReference>
<dbReference type="EMBL" id="CP036546">
    <property type="protein sequence ID" value="QCQ46093.1"/>
    <property type="molecule type" value="Genomic_DNA"/>
</dbReference>
<evidence type="ECO:0000313" key="7">
    <source>
        <dbReference type="Proteomes" id="UP000266644"/>
    </source>
</evidence>
<evidence type="ECO:0000313" key="5">
    <source>
        <dbReference type="EMBL" id="UVR55819.1"/>
    </source>
</evidence>
<reference evidence="4 7" key="2">
    <citation type="submission" date="2018-08" db="EMBL/GenBank/DDBJ databases">
        <title>A genome reference for cultivated species of the human gut microbiota.</title>
        <authorList>
            <person name="Zou Y."/>
            <person name="Xue W."/>
            <person name="Luo G."/>
        </authorList>
    </citation>
    <scope>NUCLEOTIDE SEQUENCE [LARGE SCALE GENOMIC DNA]</scope>
    <source>
        <strain evidence="4 7">AM18-6</strain>
    </source>
</reference>
<accession>A0A081TKX6</accession>
<evidence type="ECO:0000313" key="6">
    <source>
        <dbReference type="Proteomes" id="UP000036847"/>
    </source>
</evidence>
<evidence type="ECO:0000313" key="3">
    <source>
        <dbReference type="EMBL" id="QCQ46093.1"/>
    </source>
</evidence>
<evidence type="ECO:0000256" key="1">
    <source>
        <dbReference type="SAM" id="Phobius"/>
    </source>
</evidence>
<evidence type="ECO:0000313" key="4">
    <source>
        <dbReference type="EMBL" id="RHH15514.1"/>
    </source>
</evidence>
<dbReference type="Proteomes" id="UP000266644">
    <property type="component" value="Unassembled WGS sequence"/>
</dbReference>